<feature type="compositionally biased region" description="Low complexity" evidence="1">
    <location>
        <begin position="165"/>
        <end position="178"/>
    </location>
</feature>
<accession>A0ABD3GTK3</accession>
<feature type="region of interest" description="Disordered" evidence="1">
    <location>
        <begin position="1"/>
        <end position="35"/>
    </location>
</feature>
<gene>
    <name evidence="2" type="ORF">R1sor_024381</name>
</gene>
<dbReference type="AlphaFoldDB" id="A0ABD3GTK3"/>
<comment type="caution">
    <text evidence="2">The sequence shown here is derived from an EMBL/GenBank/DDBJ whole genome shotgun (WGS) entry which is preliminary data.</text>
</comment>
<feature type="compositionally biased region" description="Basic and acidic residues" evidence="1">
    <location>
        <begin position="1"/>
        <end position="11"/>
    </location>
</feature>
<dbReference type="EMBL" id="JBJQOH010000007">
    <property type="protein sequence ID" value="KAL3681425.1"/>
    <property type="molecule type" value="Genomic_DNA"/>
</dbReference>
<protein>
    <submittedName>
        <fullName evidence="2">Uncharacterized protein</fullName>
    </submittedName>
</protein>
<sequence length="178" mass="19313">MDRDRHSERAGIRTANYDDLDDTGNGMEPDADWTAGESLFSTPIGETQEALAPMISSLLGTNVMRAGRKLSPLEGARRSSDFFGGEPAASNCRSSEFKRKRTQQNIPEVSRKLENDFGCPVSYDSTPPNSPINLSASGSSPGSDSQDSTDFSPIKLRPRKFNFSPPRLLPALTTALSN</sequence>
<keyword evidence="3" id="KW-1185">Reference proteome</keyword>
<reference evidence="2 3" key="1">
    <citation type="submission" date="2024-09" db="EMBL/GenBank/DDBJ databases">
        <title>Chromosome-scale assembly of Riccia sorocarpa.</title>
        <authorList>
            <person name="Paukszto L."/>
        </authorList>
    </citation>
    <scope>NUCLEOTIDE SEQUENCE [LARGE SCALE GENOMIC DNA]</scope>
    <source>
        <strain evidence="2">LP-2024</strain>
        <tissue evidence="2">Aerial parts of the thallus</tissue>
    </source>
</reference>
<organism evidence="2 3">
    <name type="scientific">Riccia sorocarpa</name>
    <dbReference type="NCBI Taxonomy" id="122646"/>
    <lineage>
        <taxon>Eukaryota</taxon>
        <taxon>Viridiplantae</taxon>
        <taxon>Streptophyta</taxon>
        <taxon>Embryophyta</taxon>
        <taxon>Marchantiophyta</taxon>
        <taxon>Marchantiopsida</taxon>
        <taxon>Marchantiidae</taxon>
        <taxon>Marchantiales</taxon>
        <taxon>Ricciaceae</taxon>
        <taxon>Riccia</taxon>
    </lineage>
</organism>
<feature type="region of interest" description="Disordered" evidence="1">
    <location>
        <begin position="76"/>
        <end position="178"/>
    </location>
</feature>
<evidence type="ECO:0000256" key="1">
    <source>
        <dbReference type="SAM" id="MobiDB-lite"/>
    </source>
</evidence>
<evidence type="ECO:0000313" key="2">
    <source>
        <dbReference type="EMBL" id="KAL3681425.1"/>
    </source>
</evidence>
<feature type="compositionally biased region" description="Polar residues" evidence="1">
    <location>
        <begin position="123"/>
        <end position="134"/>
    </location>
</feature>
<dbReference type="Proteomes" id="UP001633002">
    <property type="component" value="Unassembled WGS sequence"/>
</dbReference>
<name>A0ABD3GTK3_9MARC</name>
<feature type="compositionally biased region" description="Low complexity" evidence="1">
    <location>
        <begin position="135"/>
        <end position="148"/>
    </location>
</feature>
<proteinExistence type="predicted"/>
<evidence type="ECO:0000313" key="3">
    <source>
        <dbReference type="Proteomes" id="UP001633002"/>
    </source>
</evidence>